<dbReference type="GO" id="GO:0005524">
    <property type="term" value="F:ATP binding"/>
    <property type="evidence" value="ECO:0007669"/>
    <property type="project" value="UniProtKB-KW"/>
</dbReference>
<dbReference type="GO" id="GO:0000049">
    <property type="term" value="F:tRNA binding"/>
    <property type="evidence" value="ECO:0007669"/>
    <property type="project" value="TreeGrafter"/>
</dbReference>
<reference evidence="13" key="1">
    <citation type="submission" date="2018-05" db="EMBL/GenBank/DDBJ databases">
        <authorList>
            <person name="Lanie J.A."/>
            <person name="Ng W.-L."/>
            <person name="Kazmierczak K.M."/>
            <person name="Andrzejewski T.M."/>
            <person name="Davidsen T.M."/>
            <person name="Wayne K.J."/>
            <person name="Tettelin H."/>
            <person name="Glass J.I."/>
            <person name="Rusch D."/>
            <person name="Podicherti R."/>
            <person name="Tsui H.-C.T."/>
            <person name="Winkler M.E."/>
        </authorList>
    </citation>
    <scope>NUCLEOTIDE SEQUENCE</scope>
</reference>
<comment type="similarity">
    <text evidence="2">Belongs to the SUA5 family.</text>
</comment>
<dbReference type="GO" id="GO:0061710">
    <property type="term" value="F:L-threonylcarbamoyladenylate synthase"/>
    <property type="evidence" value="ECO:0007669"/>
    <property type="project" value="UniProtKB-EC"/>
</dbReference>
<evidence type="ECO:0000256" key="7">
    <source>
        <dbReference type="ARBA" id="ARBA00022695"/>
    </source>
</evidence>
<evidence type="ECO:0000256" key="10">
    <source>
        <dbReference type="ARBA" id="ARBA00029774"/>
    </source>
</evidence>
<dbReference type="NCBIfam" id="TIGR00057">
    <property type="entry name" value="L-threonylcarbamoyladenylate synthase"/>
    <property type="match status" value="1"/>
</dbReference>
<evidence type="ECO:0000256" key="2">
    <source>
        <dbReference type="ARBA" id="ARBA00007663"/>
    </source>
</evidence>
<protein>
    <recommendedName>
        <fullName evidence="10">L-threonylcarbamoyladenylate synthase</fullName>
        <ecNumber evidence="3">2.7.7.87</ecNumber>
    </recommendedName>
    <alternativeName>
        <fullName evidence="10">L-threonylcarbamoyladenylate synthase</fullName>
    </alternativeName>
</protein>
<dbReference type="GO" id="GO:0008033">
    <property type="term" value="P:tRNA processing"/>
    <property type="evidence" value="ECO:0007669"/>
    <property type="project" value="UniProtKB-KW"/>
</dbReference>
<dbReference type="Gene3D" id="3.90.870.10">
    <property type="entry name" value="DHBP synthase"/>
    <property type="match status" value="1"/>
</dbReference>
<sequence>MDLDSDFESAVSEASRVLKEGRLVLLPTDTVYGVAAIPTNKSAVEEIFQRKNRLDDQACAVLVSEASQASELVVSSAEFELLSQRFWPGPLTVVIERAKHLDYFLGGDESSIGVRCPDHGFVRSLTEVVGPLAVTSANRSGVETPENAKEAAEQLGENLLVVDGGKCKGKPSTVVNLLANETEILREGALGSEDLIAAGLRLHEG</sequence>
<evidence type="ECO:0000256" key="1">
    <source>
        <dbReference type="ARBA" id="ARBA00004496"/>
    </source>
</evidence>
<keyword evidence="6" id="KW-0819">tRNA processing</keyword>
<evidence type="ECO:0000259" key="12">
    <source>
        <dbReference type="PROSITE" id="PS51163"/>
    </source>
</evidence>
<dbReference type="AlphaFoldDB" id="A0A381XQR3"/>
<organism evidence="13">
    <name type="scientific">marine metagenome</name>
    <dbReference type="NCBI Taxonomy" id="408172"/>
    <lineage>
        <taxon>unclassified sequences</taxon>
        <taxon>metagenomes</taxon>
        <taxon>ecological metagenomes</taxon>
    </lineage>
</organism>
<keyword evidence="9" id="KW-0067">ATP-binding</keyword>
<dbReference type="GO" id="GO:0006450">
    <property type="term" value="P:regulation of translational fidelity"/>
    <property type="evidence" value="ECO:0007669"/>
    <property type="project" value="TreeGrafter"/>
</dbReference>
<evidence type="ECO:0000256" key="5">
    <source>
        <dbReference type="ARBA" id="ARBA00022679"/>
    </source>
</evidence>
<proteinExistence type="inferred from homology"/>
<evidence type="ECO:0000256" key="9">
    <source>
        <dbReference type="ARBA" id="ARBA00022840"/>
    </source>
</evidence>
<name>A0A381XQR3_9ZZZZ</name>
<evidence type="ECO:0000256" key="6">
    <source>
        <dbReference type="ARBA" id="ARBA00022694"/>
    </source>
</evidence>
<keyword evidence="7" id="KW-0548">Nucleotidyltransferase</keyword>
<dbReference type="PROSITE" id="PS51163">
    <property type="entry name" value="YRDC"/>
    <property type="match status" value="1"/>
</dbReference>
<dbReference type="SUPFAM" id="SSF55821">
    <property type="entry name" value="YrdC/RibB"/>
    <property type="match status" value="1"/>
</dbReference>
<feature type="domain" description="YrdC-like" evidence="12">
    <location>
        <begin position="8"/>
        <end position="190"/>
    </location>
</feature>
<evidence type="ECO:0000256" key="8">
    <source>
        <dbReference type="ARBA" id="ARBA00022741"/>
    </source>
</evidence>
<evidence type="ECO:0000313" key="13">
    <source>
        <dbReference type="EMBL" id="SVA66980.1"/>
    </source>
</evidence>
<gene>
    <name evidence="13" type="ORF">METZ01_LOCUS119834</name>
</gene>
<dbReference type="EC" id="2.7.7.87" evidence="3"/>
<comment type="subcellular location">
    <subcellularLocation>
        <location evidence="1">Cytoplasm</location>
    </subcellularLocation>
</comment>
<dbReference type="PANTHER" id="PTHR17490">
    <property type="entry name" value="SUA5"/>
    <property type="match status" value="1"/>
</dbReference>
<comment type="catalytic activity">
    <reaction evidence="11">
        <text>L-threonine + hydrogencarbonate + ATP = L-threonylcarbamoyladenylate + diphosphate + H2O</text>
        <dbReference type="Rhea" id="RHEA:36407"/>
        <dbReference type="ChEBI" id="CHEBI:15377"/>
        <dbReference type="ChEBI" id="CHEBI:17544"/>
        <dbReference type="ChEBI" id="CHEBI:30616"/>
        <dbReference type="ChEBI" id="CHEBI:33019"/>
        <dbReference type="ChEBI" id="CHEBI:57926"/>
        <dbReference type="ChEBI" id="CHEBI:73682"/>
        <dbReference type="EC" id="2.7.7.87"/>
    </reaction>
</comment>
<accession>A0A381XQR3</accession>
<evidence type="ECO:0000256" key="11">
    <source>
        <dbReference type="ARBA" id="ARBA00048366"/>
    </source>
</evidence>
<dbReference type="EMBL" id="UINC01016006">
    <property type="protein sequence ID" value="SVA66980.1"/>
    <property type="molecule type" value="Genomic_DNA"/>
</dbReference>
<dbReference type="PANTHER" id="PTHR17490:SF16">
    <property type="entry name" value="THREONYLCARBAMOYL-AMP SYNTHASE"/>
    <property type="match status" value="1"/>
</dbReference>
<dbReference type="GO" id="GO:0003725">
    <property type="term" value="F:double-stranded RNA binding"/>
    <property type="evidence" value="ECO:0007669"/>
    <property type="project" value="InterPro"/>
</dbReference>
<dbReference type="Pfam" id="PF01300">
    <property type="entry name" value="Sua5_yciO_yrdC"/>
    <property type="match status" value="1"/>
</dbReference>
<keyword evidence="8" id="KW-0547">Nucleotide-binding</keyword>
<evidence type="ECO:0000256" key="3">
    <source>
        <dbReference type="ARBA" id="ARBA00012584"/>
    </source>
</evidence>
<dbReference type="InterPro" id="IPR050156">
    <property type="entry name" value="TC-AMP_synthase_SUA5"/>
</dbReference>
<dbReference type="InterPro" id="IPR006070">
    <property type="entry name" value="Sua5-like_dom"/>
</dbReference>
<dbReference type="GO" id="GO:0005737">
    <property type="term" value="C:cytoplasm"/>
    <property type="evidence" value="ECO:0007669"/>
    <property type="project" value="UniProtKB-SubCell"/>
</dbReference>
<keyword evidence="4" id="KW-0963">Cytoplasm</keyword>
<keyword evidence="5" id="KW-0808">Transferase</keyword>
<evidence type="ECO:0000256" key="4">
    <source>
        <dbReference type="ARBA" id="ARBA00022490"/>
    </source>
</evidence>
<dbReference type="InterPro" id="IPR017945">
    <property type="entry name" value="DHBP_synth_RibB-like_a/b_dom"/>
</dbReference>